<accession>A0A8T0VZH3</accession>
<feature type="region of interest" description="Disordered" evidence="1">
    <location>
        <begin position="39"/>
        <end position="63"/>
    </location>
</feature>
<name>A0A8T0VZH3_PANVG</name>
<organism evidence="2 3">
    <name type="scientific">Panicum virgatum</name>
    <name type="common">Blackwell switchgrass</name>
    <dbReference type="NCBI Taxonomy" id="38727"/>
    <lineage>
        <taxon>Eukaryota</taxon>
        <taxon>Viridiplantae</taxon>
        <taxon>Streptophyta</taxon>
        <taxon>Embryophyta</taxon>
        <taxon>Tracheophyta</taxon>
        <taxon>Spermatophyta</taxon>
        <taxon>Magnoliopsida</taxon>
        <taxon>Liliopsida</taxon>
        <taxon>Poales</taxon>
        <taxon>Poaceae</taxon>
        <taxon>PACMAD clade</taxon>
        <taxon>Panicoideae</taxon>
        <taxon>Panicodae</taxon>
        <taxon>Paniceae</taxon>
        <taxon>Panicinae</taxon>
        <taxon>Panicum</taxon>
        <taxon>Panicum sect. Hiantes</taxon>
    </lineage>
</organism>
<evidence type="ECO:0000256" key="1">
    <source>
        <dbReference type="SAM" id="MobiDB-lite"/>
    </source>
</evidence>
<protein>
    <submittedName>
        <fullName evidence="2">Uncharacterized protein</fullName>
    </submittedName>
</protein>
<feature type="region of interest" description="Disordered" evidence="1">
    <location>
        <begin position="79"/>
        <end position="103"/>
    </location>
</feature>
<dbReference type="AlphaFoldDB" id="A0A8T0VZH3"/>
<dbReference type="Proteomes" id="UP000823388">
    <property type="component" value="Chromosome 2K"/>
</dbReference>
<gene>
    <name evidence="2" type="ORF">PVAP13_2KG109380</name>
</gene>
<proteinExistence type="predicted"/>
<reference evidence="2" key="1">
    <citation type="submission" date="2020-05" db="EMBL/GenBank/DDBJ databases">
        <title>WGS assembly of Panicum virgatum.</title>
        <authorList>
            <person name="Lovell J.T."/>
            <person name="Jenkins J."/>
            <person name="Shu S."/>
            <person name="Juenger T.E."/>
            <person name="Schmutz J."/>
        </authorList>
    </citation>
    <scope>NUCLEOTIDE SEQUENCE</scope>
    <source>
        <strain evidence="2">AP13</strain>
    </source>
</reference>
<dbReference type="EMBL" id="CM029039">
    <property type="protein sequence ID" value="KAG2640538.1"/>
    <property type="molecule type" value="Genomic_DNA"/>
</dbReference>
<evidence type="ECO:0000313" key="2">
    <source>
        <dbReference type="EMBL" id="KAG2640538.1"/>
    </source>
</evidence>
<evidence type="ECO:0000313" key="3">
    <source>
        <dbReference type="Proteomes" id="UP000823388"/>
    </source>
</evidence>
<keyword evidence="3" id="KW-1185">Reference proteome</keyword>
<sequence length="127" mass="14192">MCRHPLSAVPANEYMAISMTKSNKGWHVQWFYVKNDDTPPPPSPIFSKRTIEETPPGWGWGPIEREKKRLSDLLAATLEEPRPLRSRRHRGVPRKEGGATDGACLSALRDGACRVARQHIARRGGAP</sequence>
<comment type="caution">
    <text evidence="2">The sequence shown here is derived from an EMBL/GenBank/DDBJ whole genome shotgun (WGS) entry which is preliminary data.</text>
</comment>